<protein>
    <submittedName>
        <fullName evidence="1">Uncharacterized protein</fullName>
    </submittedName>
</protein>
<evidence type="ECO:0000313" key="1">
    <source>
        <dbReference type="EMBL" id="MBA8823063.1"/>
    </source>
</evidence>
<sequence>MRYLDAGGNVHEDATYLSTLGDRIGGLTADPLAPAGDGLRDHFTSNYLKAMEKNLA</sequence>
<comment type="caution">
    <text evidence="1">The sequence shown here is derived from an EMBL/GenBank/DDBJ whole genome shotgun (WGS) entry which is preliminary data.</text>
</comment>
<accession>A0A839DPS1</accession>
<reference evidence="1 2" key="1">
    <citation type="submission" date="2020-07" db="EMBL/GenBank/DDBJ databases">
        <title>Sequencing the genomes of 1000 actinobacteria strains.</title>
        <authorList>
            <person name="Klenk H.-P."/>
        </authorList>
    </citation>
    <scope>NUCLEOTIDE SEQUENCE [LARGE SCALE GENOMIC DNA]</scope>
    <source>
        <strain evidence="1 2">DSM 45975</strain>
    </source>
</reference>
<dbReference type="AlphaFoldDB" id="A0A839DPS1"/>
<dbReference type="Proteomes" id="UP000569329">
    <property type="component" value="Unassembled WGS sequence"/>
</dbReference>
<gene>
    <name evidence="1" type="ORF">FHX42_000392</name>
</gene>
<proteinExistence type="predicted"/>
<dbReference type="EMBL" id="JACGWZ010000001">
    <property type="protein sequence ID" value="MBA8823063.1"/>
    <property type="molecule type" value="Genomic_DNA"/>
</dbReference>
<keyword evidence="2" id="KW-1185">Reference proteome</keyword>
<organism evidence="1 2">
    <name type="scientific">Halosaccharopolyspora lacisalsi</name>
    <dbReference type="NCBI Taxonomy" id="1000566"/>
    <lineage>
        <taxon>Bacteria</taxon>
        <taxon>Bacillati</taxon>
        <taxon>Actinomycetota</taxon>
        <taxon>Actinomycetes</taxon>
        <taxon>Pseudonocardiales</taxon>
        <taxon>Pseudonocardiaceae</taxon>
        <taxon>Halosaccharopolyspora</taxon>
    </lineage>
</organism>
<name>A0A839DPS1_9PSEU</name>
<evidence type="ECO:0000313" key="2">
    <source>
        <dbReference type="Proteomes" id="UP000569329"/>
    </source>
</evidence>